<name>F4W5D8_ACREC</name>
<dbReference type="Proteomes" id="UP000007755">
    <property type="component" value="Unassembled WGS sequence"/>
</dbReference>
<gene>
    <name evidence="2" type="ORF">G5I_00634</name>
</gene>
<dbReference type="InParanoid" id="F4W5D8"/>
<feature type="region of interest" description="Disordered" evidence="1">
    <location>
        <begin position="1"/>
        <end position="54"/>
    </location>
</feature>
<evidence type="ECO:0000313" key="3">
    <source>
        <dbReference type="Proteomes" id="UP000007755"/>
    </source>
</evidence>
<dbReference type="EMBL" id="GL887645">
    <property type="protein sequence ID" value="EGI70588.1"/>
    <property type="molecule type" value="Genomic_DNA"/>
</dbReference>
<feature type="compositionally biased region" description="Basic and acidic residues" evidence="1">
    <location>
        <begin position="1"/>
        <end position="22"/>
    </location>
</feature>
<reference evidence="2" key="1">
    <citation type="submission" date="2011-02" db="EMBL/GenBank/DDBJ databases">
        <title>The genome of the leaf-cutting ant Acromyrmex echinatior suggests key adaptations to social evolution and fungus farming.</title>
        <authorList>
            <person name="Nygaard S."/>
            <person name="Zhang G."/>
        </authorList>
    </citation>
    <scope>NUCLEOTIDE SEQUENCE</scope>
</reference>
<organism evidence="3">
    <name type="scientific">Acromyrmex echinatior</name>
    <name type="common">Panamanian leafcutter ant</name>
    <name type="synonym">Acromyrmex octospinosus echinatior</name>
    <dbReference type="NCBI Taxonomy" id="103372"/>
    <lineage>
        <taxon>Eukaryota</taxon>
        <taxon>Metazoa</taxon>
        <taxon>Ecdysozoa</taxon>
        <taxon>Arthropoda</taxon>
        <taxon>Hexapoda</taxon>
        <taxon>Insecta</taxon>
        <taxon>Pterygota</taxon>
        <taxon>Neoptera</taxon>
        <taxon>Endopterygota</taxon>
        <taxon>Hymenoptera</taxon>
        <taxon>Apocrita</taxon>
        <taxon>Aculeata</taxon>
        <taxon>Formicoidea</taxon>
        <taxon>Formicidae</taxon>
        <taxon>Myrmicinae</taxon>
        <taxon>Acromyrmex</taxon>
    </lineage>
</organism>
<protein>
    <submittedName>
        <fullName evidence="2">Uncharacterized protein</fullName>
    </submittedName>
</protein>
<evidence type="ECO:0000256" key="1">
    <source>
        <dbReference type="SAM" id="MobiDB-lite"/>
    </source>
</evidence>
<evidence type="ECO:0000313" key="2">
    <source>
        <dbReference type="EMBL" id="EGI70588.1"/>
    </source>
</evidence>
<dbReference type="AlphaFoldDB" id="F4W5D8"/>
<sequence length="99" mass="11419">MNQIRASREGFLPKEESRKREAVGGMAPYDERHRETAGTNRKPRRDCRSYDPRKVDHDYQNREINVTKATKWEMDGLGTELTALYAFLERASCQATTGP</sequence>
<accession>F4W5D8</accession>
<keyword evidence="3" id="KW-1185">Reference proteome</keyword>
<proteinExistence type="predicted"/>